<name>A0A9D2MN25_9FIRM</name>
<organism evidence="1 2">
    <name type="scientific">Candidatus Flavonifractor intestinigallinarum</name>
    <dbReference type="NCBI Taxonomy" id="2838586"/>
    <lineage>
        <taxon>Bacteria</taxon>
        <taxon>Bacillati</taxon>
        <taxon>Bacillota</taxon>
        <taxon>Clostridia</taxon>
        <taxon>Eubacteriales</taxon>
        <taxon>Oscillospiraceae</taxon>
        <taxon>Flavonifractor</taxon>
    </lineage>
</organism>
<dbReference type="Proteomes" id="UP000823921">
    <property type="component" value="Unassembled WGS sequence"/>
</dbReference>
<comment type="caution">
    <text evidence="1">The sequence shown here is derived from an EMBL/GenBank/DDBJ whole genome shotgun (WGS) entry which is preliminary data.</text>
</comment>
<evidence type="ECO:0000313" key="2">
    <source>
        <dbReference type="Proteomes" id="UP000823921"/>
    </source>
</evidence>
<reference evidence="1" key="2">
    <citation type="submission" date="2021-04" db="EMBL/GenBank/DDBJ databases">
        <authorList>
            <person name="Gilroy R."/>
        </authorList>
    </citation>
    <scope>NUCLEOTIDE SEQUENCE</scope>
    <source>
        <strain evidence="1">CHK192-8294</strain>
    </source>
</reference>
<protein>
    <submittedName>
        <fullName evidence="1">Molybdopterin oxidoreductase</fullName>
    </submittedName>
</protein>
<sequence>MKARDYLWCALNLMLDREEVLEQLCPSCRQKAEEPCCPVCGQQAGTTVGGQNASFDQERFERLMRGERA</sequence>
<gene>
    <name evidence="1" type="ORF">H9712_07275</name>
</gene>
<reference evidence="1" key="1">
    <citation type="journal article" date="2021" name="PeerJ">
        <title>Extensive microbial diversity within the chicken gut microbiome revealed by metagenomics and culture.</title>
        <authorList>
            <person name="Gilroy R."/>
            <person name="Ravi A."/>
            <person name="Getino M."/>
            <person name="Pursley I."/>
            <person name="Horton D.L."/>
            <person name="Alikhan N.F."/>
            <person name="Baker D."/>
            <person name="Gharbi K."/>
            <person name="Hall N."/>
            <person name="Watson M."/>
            <person name="Adriaenssens E.M."/>
            <person name="Foster-Nyarko E."/>
            <person name="Jarju S."/>
            <person name="Secka A."/>
            <person name="Antonio M."/>
            <person name="Oren A."/>
            <person name="Chaudhuri R.R."/>
            <person name="La Ragione R."/>
            <person name="Hildebrand F."/>
            <person name="Pallen M.J."/>
        </authorList>
    </citation>
    <scope>NUCLEOTIDE SEQUENCE</scope>
    <source>
        <strain evidence="1">CHK192-8294</strain>
    </source>
</reference>
<evidence type="ECO:0000313" key="1">
    <source>
        <dbReference type="EMBL" id="HJB80770.1"/>
    </source>
</evidence>
<dbReference type="EMBL" id="DWXO01000070">
    <property type="protein sequence ID" value="HJB80770.1"/>
    <property type="molecule type" value="Genomic_DNA"/>
</dbReference>
<dbReference type="AlphaFoldDB" id="A0A9D2MN25"/>
<proteinExistence type="predicted"/>
<accession>A0A9D2MN25</accession>